<evidence type="ECO:0000313" key="1">
    <source>
        <dbReference type="EMBL" id="SFW54741.1"/>
    </source>
</evidence>
<gene>
    <name evidence="1" type="ORF">SAMN04489730_1352</name>
</gene>
<proteinExistence type="predicted"/>
<accession>A0A1K1Q4U9</accession>
<evidence type="ECO:0000313" key="2">
    <source>
        <dbReference type="Proteomes" id="UP000182740"/>
    </source>
</evidence>
<dbReference type="EMBL" id="FPJG01000006">
    <property type="protein sequence ID" value="SFW54741.1"/>
    <property type="molecule type" value="Genomic_DNA"/>
</dbReference>
<dbReference type="Proteomes" id="UP000182740">
    <property type="component" value="Unassembled WGS sequence"/>
</dbReference>
<dbReference type="AlphaFoldDB" id="A0A1K1Q4U9"/>
<protein>
    <recommendedName>
        <fullName evidence="3">S1 RNA binding domain-containing protein</fullName>
    </recommendedName>
</protein>
<keyword evidence="2" id="KW-1185">Reference proteome</keyword>
<evidence type="ECO:0008006" key="3">
    <source>
        <dbReference type="Google" id="ProtNLM"/>
    </source>
</evidence>
<reference evidence="2" key="1">
    <citation type="submission" date="2016-11" db="EMBL/GenBank/DDBJ databases">
        <authorList>
            <person name="Varghese N."/>
            <person name="Submissions S."/>
        </authorList>
    </citation>
    <scope>NUCLEOTIDE SEQUENCE [LARGE SCALE GENOMIC DNA]</scope>
    <source>
        <strain evidence="2">DSM 44671</strain>
    </source>
</reference>
<organism evidence="1 2">
    <name type="scientific">Amycolatopsis australiensis</name>
    <dbReference type="NCBI Taxonomy" id="546364"/>
    <lineage>
        <taxon>Bacteria</taxon>
        <taxon>Bacillati</taxon>
        <taxon>Actinomycetota</taxon>
        <taxon>Actinomycetes</taxon>
        <taxon>Pseudonocardiales</taxon>
        <taxon>Pseudonocardiaceae</taxon>
        <taxon>Amycolatopsis</taxon>
    </lineage>
</organism>
<name>A0A1K1Q4U9_9PSEU</name>
<dbReference type="STRING" id="546364.SAMN04489730_1352"/>
<sequence length="180" mass="19940">MFDRMAEPWHSDAMTERDWRRFAVGAEVTGTVSAIPRPGAIGIFVDLDGAPGFVDVLSLPRQVGAWPSVGVTTTFEVLTRGPRQIRLWPLDPRFRSGPFGNGVPEHEWLARKARYPEGAVLTAEVSDAYVSDGSYVVRYEGGWSFLEGDGEPPEVGARADYEVVRHLDRTRRTLLRPAGT</sequence>